<organism evidence="1 2">
    <name type="scientific">Streptomyces demainii</name>
    <dbReference type="NCBI Taxonomy" id="588122"/>
    <lineage>
        <taxon>Bacteria</taxon>
        <taxon>Bacillati</taxon>
        <taxon>Actinomycetota</taxon>
        <taxon>Actinomycetes</taxon>
        <taxon>Kitasatosporales</taxon>
        <taxon>Streptomycetaceae</taxon>
        <taxon>Streptomyces</taxon>
    </lineage>
</organism>
<dbReference type="Proteomes" id="UP001234880">
    <property type="component" value="Unassembled WGS sequence"/>
</dbReference>
<dbReference type="EMBL" id="JAURUE010000003">
    <property type="protein sequence ID" value="MDP9616372.1"/>
    <property type="molecule type" value="Genomic_DNA"/>
</dbReference>
<evidence type="ECO:0000313" key="1">
    <source>
        <dbReference type="EMBL" id="MDP9616372.1"/>
    </source>
</evidence>
<proteinExistence type="predicted"/>
<protein>
    <submittedName>
        <fullName evidence="1">Uncharacterized protein</fullName>
    </submittedName>
</protein>
<accession>A0ABT9L9E0</accession>
<evidence type="ECO:0000313" key="2">
    <source>
        <dbReference type="Proteomes" id="UP001234880"/>
    </source>
</evidence>
<keyword evidence="2" id="KW-1185">Reference proteome</keyword>
<comment type="caution">
    <text evidence="1">The sequence shown here is derived from an EMBL/GenBank/DDBJ whole genome shotgun (WGS) entry which is preliminary data.</text>
</comment>
<name>A0ABT9L9E0_9ACTN</name>
<sequence>MRLRGFRLGGLGLGHGGVLLVGGCGHAIRPACAPRLGRALRASRATHGMSHTG</sequence>
<gene>
    <name evidence="1" type="ORF">JOF35_008730</name>
</gene>
<dbReference type="PROSITE" id="PS51257">
    <property type="entry name" value="PROKAR_LIPOPROTEIN"/>
    <property type="match status" value="1"/>
</dbReference>
<reference evidence="1 2" key="1">
    <citation type="submission" date="2023-07" db="EMBL/GenBank/DDBJ databases">
        <title>Sequencing the genomes of 1000 actinobacteria strains.</title>
        <authorList>
            <person name="Klenk H.-P."/>
        </authorList>
    </citation>
    <scope>NUCLEOTIDE SEQUENCE [LARGE SCALE GENOMIC DNA]</scope>
    <source>
        <strain evidence="1 2">DSM 41600</strain>
    </source>
</reference>